<feature type="region of interest" description="Disordered" evidence="2">
    <location>
        <begin position="173"/>
        <end position="217"/>
    </location>
</feature>
<dbReference type="EMBL" id="GL732595">
    <property type="protein sequence ID" value="EFX72865.1"/>
    <property type="molecule type" value="Genomic_DNA"/>
</dbReference>
<reference evidence="4 5" key="1">
    <citation type="journal article" date="2011" name="Science">
        <title>The ecoresponsive genome of Daphnia pulex.</title>
        <authorList>
            <person name="Colbourne J.K."/>
            <person name="Pfrender M.E."/>
            <person name="Gilbert D."/>
            <person name="Thomas W.K."/>
            <person name="Tucker A."/>
            <person name="Oakley T.H."/>
            <person name="Tokishita S."/>
            <person name="Aerts A."/>
            <person name="Arnold G.J."/>
            <person name="Basu M.K."/>
            <person name="Bauer D.J."/>
            <person name="Caceres C.E."/>
            <person name="Carmel L."/>
            <person name="Casola C."/>
            <person name="Choi J.H."/>
            <person name="Detter J.C."/>
            <person name="Dong Q."/>
            <person name="Dusheyko S."/>
            <person name="Eads B.D."/>
            <person name="Frohlich T."/>
            <person name="Geiler-Samerotte K.A."/>
            <person name="Gerlach D."/>
            <person name="Hatcher P."/>
            <person name="Jogdeo S."/>
            <person name="Krijgsveld J."/>
            <person name="Kriventseva E.V."/>
            <person name="Kultz D."/>
            <person name="Laforsch C."/>
            <person name="Lindquist E."/>
            <person name="Lopez J."/>
            <person name="Manak J.R."/>
            <person name="Muller J."/>
            <person name="Pangilinan J."/>
            <person name="Patwardhan R.P."/>
            <person name="Pitluck S."/>
            <person name="Pritham E.J."/>
            <person name="Rechtsteiner A."/>
            <person name="Rho M."/>
            <person name="Rogozin I.B."/>
            <person name="Sakarya O."/>
            <person name="Salamov A."/>
            <person name="Schaack S."/>
            <person name="Shapiro H."/>
            <person name="Shiga Y."/>
            <person name="Skalitzky C."/>
            <person name="Smith Z."/>
            <person name="Souvorov A."/>
            <person name="Sung W."/>
            <person name="Tang Z."/>
            <person name="Tsuchiya D."/>
            <person name="Tu H."/>
            <person name="Vos H."/>
            <person name="Wang M."/>
            <person name="Wolf Y.I."/>
            <person name="Yamagata H."/>
            <person name="Yamada T."/>
            <person name="Ye Y."/>
            <person name="Shaw J.R."/>
            <person name="Andrews J."/>
            <person name="Crease T.J."/>
            <person name="Tang H."/>
            <person name="Lucas S.M."/>
            <person name="Robertson H.M."/>
            <person name="Bork P."/>
            <person name="Koonin E.V."/>
            <person name="Zdobnov E.M."/>
            <person name="Grigoriev I.V."/>
            <person name="Lynch M."/>
            <person name="Boore J.L."/>
        </authorList>
    </citation>
    <scope>NUCLEOTIDE SEQUENCE [LARGE SCALE GENOMIC DNA]</scope>
</reference>
<dbReference type="SUPFAM" id="SSF49265">
    <property type="entry name" value="Fibronectin type III"/>
    <property type="match status" value="1"/>
</dbReference>
<dbReference type="CDD" id="cd00063">
    <property type="entry name" value="FN3"/>
    <property type="match status" value="1"/>
</dbReference>
<dbReference type="KEGG" id="dpx:DAPPUDRAFT_325829"/>
<feature type="domain" description="Fibronectin type-III" evidence="3">
    <location>
        <begin position="21"/>
        <end position="117"/>
    </location>
</feature>
<gene>
    <name evidence="4" type="ORF">DAPPUDRAFT_325829</name>
</gene>
<dbReference type="InterPro" id="IPR036116">
    <property type="entry name" value="FN3_sf"/>
</dbReference>
<dbReference type="Proteomes" id="UP000000305">
    <property type="component" value="Unassembled WGS sequence"/>
</dbReference>
<dbReference type="PANTHER" id="PTHR14340:SF9">
    <property type="entry name" value="FIBRONECTIN TYPE-III DOMAIN-CONTAINING PROTEIN"/>
    <property type="match status" value="1"/>
</dbReference>
<protein>
    <recommendedName>
        <fullName evidence="3">Fibronectin type-III domain-containing protein</fullName>
    </recommendedName>
</protein>
<evidence type="ECO:0000259" key="3">
    <source>
        <dbReference type="PROSITE" id="PS50853"/>
    </source>
</evidence>
<dbReference type="InParanoid" id="E9H5W9"/>
<dbReference type="GO" id="GO:0030017">
    <property type="term" value="C:sarcomere"/>
    <property type="evidence" value="ECO:0007669"/>
    <property type="project" value="UniProtKB-ARBA"/>
</dbReference>
<dbReference type="FunFam" id="2.60.40.10:FF:000056">
    <property type="entry name" value="twitchin isoform X4"/>
    <property type="match status" value="1"/>
</dbReference>
<evidence type="ECO:0000313" key="4">
    <source>
        <dbReference type="EMBL" id="EFX72865.1"/>
    </source>
</evidence>
<keyword evidence="1" id="KW-0393">Immunoglobulin domain</keyword>
<dbReference type="OrthoDB" id="6368576at2759"/>
<accession>E9H5W9</accession>
<dbReference type="PANTHER" id="PTHR14340">
    <property type="entry name" value="MICROFIBRIL-ASSOCIATED GLYCOPROTEIN 3"/>
    <property type="match status" value="1"/>
</dbReference>
<dbReference type="Pfam" id="PF00041">
    <property type="entry name" value="fn3"/>
    <property type="match status" value="1"/>
</dbReference>
<dbReference type="HOGENOM" id="CLU_1273407_0_0_1"/>
<dbReference type="InterPro" id="IPR003961">
    <property type="entry name" value="FN3_dom"/>
</dbReference>
<name>E9H5W9_DAPPU</name>
<feature type="compositionally biased region" description="Acidic residues" evidence="2">
    <location>
        <begin position="200"/>
        <end position="211"/>
    </location>
</feature>
<proteinExistence type="predicted"/>
<organism evidence="4 5">
    <name type="scientific">Daphnia pulex</name>
    <name type="common">Water flea</name>
    <dbReference type="NCBI Taxonomy" id="6669"/>
    <lineage>
        <taxon>Eukaryota</taxon>
        <taxon>Metazoa</taxon>
        <taxon>Ecdysozoa</taxon>
        <taxon>Arthropoda</taxon>
        <taxon>Crustacea</taxon>
        <taxon>Branchiopoda</taxon>
        <taxon>Diplostraca</taxon>
        <taxon>Cladocera</taxon>
        <taxon>Anomopoda</taxon>
        <taxon>Daphniidae</taxon>
        <taxon>Daphnia</taxon>
    </lineage>
</organism>
<dbReference type="InterPro" id="IPR013783">
    <property type="entry name" value="Ig-like_fold"/>
</dbReference>
<evidence type="ECO:0000256" key="2">
    <source>
        <dbReference type="SAM" id="MobiDB-lite"/>
    </source>
</evidence>
<keyword evidence="5" id="KW-1185">Reference proteome</keyword>
<dbReference type="eggNOG" id="KOG0613">
    <property type="taxonomic scope" value="Eukaryota"/>
</dbReference>
<dbReference type="SMART" id="SM00060">
    <property type="entry name" value="FN3"/>
    <property type="match status" value="1"/>
</dbReference>
<dbReference type="AlphaFoldDB" id="E9H5W9"/>
<dbReference type="Gene3D" id="2.60.40.10">
    <property type="entry name" value="Immunoglobulins"/>
    <property type="match status" value="1"/>
</dbReference>
<feature type="compositionally biased region" description="Basic and acidic residues" evidence="2">
    <location>
        <begin position="173"/>
        <end position="186"/>
    </location>
</feature>
<dbReference type="STRING" id="6669.E9H5W9"/>
<evidence type="ECO:0000256" key="1">
    <source>
        <dbReference type="ARBA" id="ARBA00023319"/>
    </source>
</evidence>
<dbReference type="PROSITE" id="PS50853">
    <property type="entry name" value="FN3"/>
    <property type="match status" value="1"/>
</dbReference>
<evidence type="ECO:0000313" key="5">
    <source>
        <dbReference type="Proteomes" id="UP000000305"/>
    </source>
</evidence>
<sequence length="217" mass="24467">MSKLVCWNKDVNFSIQDVPGAPEDISVHDIFQDSCVLKWKKPKDDGGMPIVNYIIERQDLSVKGGWNPVSESPVNQPLSFKCERLINKKEYKFCVVAVNKMRNSEPVYFPKFSLPKILGMNQGNQAMLKSSTGMLITQILHGLSLKMTEVLRSLAMSLNIRYSHWFIGMTNKSDDEFGEIDSREAPSDSETEEDTKGSEEDGCSDEDEESGKDEQSN</sequence>